<dbReference type="EMBL" id="BGZK01000216">
    <property type="protein sequence ID" value="GBP29164.1"/>
    <property type="molecule type" value="Genomic_DNA"/>
</dbReference>
<keyword evidence="2" id="KW-1185">Reference proteome</keyword>
<proteinExistence type="predicted"/>
<comment type="caution">
    <text evidence="1">The sequence shown here is derived from an EMBL/GenBank/DDBJ whole genome shotgun (WGS) entry which is preliminary data.</text>
</comment>
<protein>
    <submittedName>
        <fullName evidence="1">Uncharacterized protein</fullName>
    </submittedName>
</protein>
<reference evidence="1 2" key="1">
    <citation type="journal article" date="2019" name="Commun. Biol.">
        <title>The bagworm genome reveals a unique fibroin gene that provides high tensile strength.</title>
        <authorList>
            <person name="Kono N."/>
            <person name="Nakamura H."/>
            <person name="Ohtoshi R."/>
            <person name="Tomita M."/>
            <person name="Numata K."/>
            <person name="Arakawa K."/>
        </authorList>
    </citation>
    <scope>NUCLEOTIDE SEQUENCE [LARGE SCALE GENOMIC DNA]</scope>
</reference>
<accession>A0A4C1UTL4</accession>
<name>A0A4C1UTL4_EUMVA</name>
<gene>
    <name evidence="1" type="ORF">EVAR_17702_1</name>
</gene>
<sequence>MSNGDKPTNECWADKRHSEIRGVVTAPNCHFHTELRRPVPVRRRRLPQWKRDRCVTSRTLRACPDEAFTRWKGSRSNTSTRNELARSTGYWTYIHIMYWTQQWRSSISNHAALARKMGESRARSLHAFYARLRKRASASGRDICSSSILGTRECQRASALAR</sequence>
<evidence type="ECO:0000313" key="2">
    <source>
        <dbReference type="Proteomes" id="UP000299102"/>
    </source>
</evidence>
<organism evidence="1 2">
    <name type="scientific">Eumeta variegata</name>
    <name type="common">Bagworm moth</name>
    <name type="synonym">Eumeta japonica</name>
    <dbReference type="NCBI Taxonomy" id="151549"/>
    <lineage>
        <taxon>Eukaryota</taxon>
        <taxon>Metazoa</taxon>
        <taxon>Ecdysozoa</taxon>
        <taxon>Arthropoda</taxon>
        <taxon>Hexapoda</taxon>
        <taxon>Insecta</taxon>
        <taxon>Pterygota</taxon>
        <taxon>Neoptera</taxon>
        <taxon>Endopterygota</taxon>
        <taxon>Lepidoptera</taxon>
        <taxon>Glossata</taxon>
        <taxon>Ditrysia</taxon>
        <taxon>Tineoidea</taxon>
        <taxon>Psychidae</taxon>
        <taxon>Oiketicinae</taxon>
        <taxon>Eumeta</taxon>
    </lineage>
</organism>
<dbReference type="AlphaFoldDB" id="A0A4C1UTL4"/>
<evidence type="ECO:0000313" key="1">
    <source>
        <dbReference type="EMBL" id="GBP29164.1"/>
    </source>
</evidence>
<dbReference type="Proteomes" id="UP000299102">
    <property type="component" value="Unassembled WGS sequence"/>
</dbReference>